<dbReference type="InterPro" id="IPR005119">
    <property type="entry name" value="LysR_subst-bd"/>
</dbReference>
<dbReference type="Gene3D" id="1.10.10.10">
    <property type="entry name" value="Winged helix-like DNA-binding domain superfamily/Winged helix DNA-binding domain"/>
    <property type="match status" value="1"/>
</dbReference>
<dbReference type="GO" id="GO:0003700">
    <property type="term" value="F:DNA-binding transcription factor activity"/>
    <property type="evidence" value="ECO:0007669"/>
    <property type="project" value="InterPro"/>
</dbReference>
<dbReference type="GO" id="GO:0003677">
    <property type="term" value="F:DNA binding"/>
    <property type="evidence" value="ECO:0007669"/>
    <property type="project" value="UniProtKB-KW"/>
</dbReference>
<keyword evidence="4" id="KW-0804">Transcription</keyword>
<proteinExistence type="inferred from homology"/>
<dbReference type="Pfam" id="PF03466">
    <property type="entry name" value="LysR_substrate"/>
    <property type="match status" value="1"/>
</dbReference>
<dbReference type="RefSeq" id="WP_307636534.1">
    <property type="nucleotide sequence ID" value="NZ_JAUSRR010000003.1"/>
</dbReference>
<organism evidence="6 7">
    <name type="scientific">Variovorax boronicumulans</name>
    <dbReference type="NCBI Taxonomy" id="436515"/>
    <lineage>
        <taxon>Bacteria</taxon>
        <taxon>Pseudomonadati</taxon>
        <taxon>Pseudomonadota</taxon>
        <taxon>Betaproteobacteria</taxon>
        <taxon>Burkholderiales</taxon>
        <taxon>Comamonadaceae</taxon>
        <taxon>Variovorax</taxon>
    </lineage>
</organism>
<dbReference type="InterPro" id="IPR036390">
    <property type="entry name" value="WH_DNA-bd_sf"/>
</dbReference>
<evidence type="ECO:0000256" key="3">
    <source>
        <dbReference type="ARBA" id="ARBA00023125"/>
    </source>
</evidence>
<evidence type="ECO:0000256" key="4">
    <source>
        <dbReference type="ARBA" id="ARBA00023163"/>
    </source>
</evidence>
<keyword evidence="3 6" id="KW-0238">DNA-binding</keyword>
<evidence type="ECO:0000256" key="1">
    <source>
        <dbReference type="ARBA" id="ARBA00009437"/>
    </source>
</evidence>
<evidence type="ECO:0000313" key="7">
    <source>
        <dbReference type="Proteomes" id="UP001244295"/>
    </source>
</evidence>
<comment type="caution">
    <text evidence="6">The sequence shown here is derived from an EMBL/GenBank/DDBJ whole genome shotgun (WGS) entry which is preliminary data.</text>
</comment>
<dbReference type="AlphaFoldDB" id="A0AAW8DUB6"/>
<dbReference type="PROSITE" id="PS50931">
    <property type="entry name" value="HTH_LYSR"/>
    <property type="match status" value="1"/>
</dbReference>
<name>A0AAW8DUB6_9BURK</name>
<dbReference type="Pfam" id="PF00126">
    <property type="entry name" value="HTH_1"/>
    <property type="match status" value="1"/>
</dbReference>
<evidence type="ECO:0000256" key="2">
    <source>
        <dbReference type="ARBA" id="ARBA00023015"/>
    </source>
</evidence>
<dbReference type="SUPFAM" id="SSF46785">
    <property type="entry name" value="Winged helix' DNA-binding domain"/>
    <property type="match status" value="1"/>
</dbReference>
<dbReference type="InterPro" id="IPR000847">
    <property type="entry name" value="LysR_HTH_N"/>
</dbReference>
<gene>
    <name evidence="6" type="ORF">J2W25_002006</name>
</gene>
<dbReference type="SUPFAM" id="SSF53850">
    <property type="entry name" value="Periplasmic binding protein-like II"/>
    <property type="match status" value="1"/>
</dbReference>
<feature type="domain" description="HTH lysR-type" evidence="5">
    <location>
        <begin position="19"/>
        <end position="73"/>
    </location>
</feature>
<dbReference type="InterPro" id="IPR050950">
    <property type="entry name" value="HTH-type_LysR_regulators"/>
</dbReference>
<dbReference type="PANTHER" id="PTHR30419">
    <property type="entry name" value="HTH-TYPE TRANSCRIPTIONAL REGULATOR YBHD"/>
    <property type="match status" value="1"/>
</dbReference>
<sequence length="314" mass="34425">MTPSAAVLYGRLVSGGRVRHLQAFAAVAELGSAKRAGEAIGASQPAVTSLIADLEQLLECALFLRHARGMQMTEIAQELLPFVQRALASLERGTDFVTFRRTSESSIVRVGGIEAALNGLLARALPPFMNARPDVMVEVQEAVMPRIASVILKKEIDMMLCREPAARPEGWEFAELMPDRLVVVVGPQHPLLTRRSLGFADLSDEVWLPMPSAIPARTVFDMLMNHHGISPKYRNVITFSPSVAMAQLRSERVLGLAPYSLFRQLVELGQLAVLDVVDMPPFQPVGVLSPKDEEMSKAALDFKGFLFGYAKQHP</sequence>
<dbReference type="Gene3D" id="3.40.190.290">
    <property type="match status" value="1"/>
</dbReference>
<comment type="similarity">
    <text evidence="1">Belongs to the LysR transcriptional regulatory family.</text>
</comment>
<protein>
    <submittedName>
        <fullName evidence="6">DNA-binding transcriptional LysR family regulator</fullName>
    </submittedName>
</protein>
<dbReference type="Proteomes" id="UP001244295">
    <property type="component" value="Unassembled WGS sequence"/>
</dbReference>
<dbReference type="GO" id="GO:0005829">
    <property type="term" value="C:cytosol"/>
    <property type="evidence" value="ECO:0007669"/>
    <property type="project" value="TreeGrafter"/>
</dbReference>
<keyword evidence="2" id="KW-0805">Transcription regulation</keyword>
<dbReference type="PANTHER" id="PTHR30419:SF8">
    <property type="entry name" value="NITROGEN ASSIMILATION TRANSCRIPTIONAL ACTIVATOR-RELATED"/>
    <property type="match status" value="1"/>
</dbReference>
<evidence type="ECO:0000259" key="5">
    <source>
        <dbReference type="PROSITE" id="PS50931"/>
    </source>
</evidence>
<dbReference type="EMBL" id="JAUSRR010000003">
    <property type="protein sequence ID" value="MDP9922985.1"/>
    <property type="molecule type" value="Genomic_DNA"/>
</dbReference>
<dbReference type="InterPro" id="IPR036388">
    <property type="entry name" value="WH-like_DNA-bd_sf"/>
</dbReference>
<accession>A0AAW8DUB6</accession>
<reference evidence="6" key="1">
    <citation type="submission" date="2023-07" db="EMBL/GenBank/DDBJ databases">
        <title>Sorghum-associated microbial communities from plants grown in Nebraska, USA.</title>
        <authorList>
            <person name="Schachtman D."/>
        </authorList>
    </citation>
    <scope>NUCLEOTIDE SEQUENCE</scope>
    <source>
        <strain evidence="6">DS2795</strain>
    </source>
</reference>
<evidence type="ECO:0000313" key="6">
    <source>
        <dbReference type="EMBL" id="MDP9922985.1"/>
    </source>
</evidence>